<proteinExistence type="inferred from homology"/>
<dbReference type="PANTHER" id="PTHR47366:SF1">
    <property type="entry name" value="TWO-ON-TWO HEMOGLOBIN-3"/>
    <property type="match status" value="1"/>
</dbReference>
<keyword evidence="4" id="KW-0408">Iron</keyword>
<name>A0A1J5TYR6_9ZZZZ</name>
<dbReference type="AlphaFoldDB" id="A0A1J5TYR6"/>
<dbReference type="InterPro" id="IPR044203">
    <property type="entry name" value="GlbO/GLB3-like"/>
</dbReference>
<organism evidence="6">
    <name type="scientific">mine drainage metagenome</name>
    <dbReference type="NCBI Taxonomy" id="410659"/>
    <lineage>
        <taxon>unclassified sequences</taxon>
        <taxon>metagenomes</taxon>
        <taxon>ecological metagenomes</taxon>
    </lineage>
</organism>
<keyword evidence="3" id="KW-0479">Metal-binding</keyword>
<dbReference type="GO" id="GO:0046872">
    <property type="term" value="F:metal ion binding"/>
    <property type="evidence" value="ECO:0007669"/>
    <property type="project" value="UniProtKB-KW"/>
</dbReference>
<dbReference type="EMBL" id="MLJW01000005">
    <property type="protein sequence ID" value="OIR17190.1"/>
    <property type="molecule type" value="Genomic_DNA"/>
</dbReference>
<dbReference type="GO" id="GO:0019825">
    <property type="term" value="F:oxygen binding"/>
    <property type="evidence" value="ECO:0007669"/>
    <property type="project" value="InterPro"/>
</dbReference>
<dbReference type="PANTHER" id="PTHR47366">
    <property type="entry name" value="TWO-ON-TWO HEMOGLOBIN-3"/>
    <property type="match status" value="1"/>
</dbReference>
<dbReference type="InterPro" id="IPR001486">
    <property type="entry name" value="Hemoglobin_trunc"/>
</dbReference>
<comment type="similarity">
    <text evidence="5">Belongs to the truncated hemoglobin family. Group II subfamily.</text>
</comment>
<dbReference type="InterPro" id="IPR012292">
    <property type="entry name" value="Globin/Proto"/>
</dbReference>
<reference evidence="6" key="1">
    <citation type="submission" date="2016-10" db="EMBL/GenBank/DDBJ databases">
        <title>Sequence of Gallionella enrichment culture.</title>
        <authorList>
            <person name="Poehlein A."/>
            <person name="Muehling M."/>
            <person name="Daniel R."/>
        </authorList>
    </citation>
    <scope>NUCLEOTIDE SEQUENCE</scope>
</reference>
<dbReference type="GO" id="GO:0005344">
    <property type="term" value="F:oxygen carrier activity"/>
    <property type="evidence" value="ECO:0007669"/>
    <property type="project" value="InterPro"/>
</dbReference>
<evidence type="ECO:0000313" key="6">
    <source>
        <dbReference type="EMBL" id="OIR17190.1"/>
    </source>
</evidence>
<evidence type="ECO:0000256" key="2">
    <source>
        <dbReference type="ARBA" id="ARBA00022617"/>
    </source>
</evidence>
<dbReference type="GO" id="GO:0020037">
    <property type="term" value="F:heme binding"/>
    <property type="evidence" value="ECO:0007669"/>
    <property type="project" value="InterPro"/>
</dbReference>
<dbReference type="CDD" id="cd14773">
    <property type="entry name" value="TrHb2_PhHbO-like_O"/>
    <property type="match status" value="1"/>
</dbReference>
<dbReference type="InterPro" id="IPR009050">
    <property type="entry name" value="Globin-like_sf"/>
</dbReference>
<accession>A0A1J5TYR6</accession>
<gene>
    <name evidence="6" type="primary">glbO_1</name>
    <name evidence="6" type="ORF">GALL_22110</name>
</gene>
<evidence type="ECO:0000256" key="1">
    <source>
        <dbReference type="ARBA" id="ARBA00022448"/>
    </source>
</evidence>
<protein>
    <submittedName>
        <fullName evidence="6">Group 2 truncated hemoglobin GlbO</fullName>
    </submittedName>
</protein>
<dbReference type="Pfam" id="PF01152">
    <property type="entry name" value="Bac_globin"/>
    <property type="match status" value="1"/>
</dbReference>
<evidence type="ECO:0000256" key="4">
    <source>
        <dbReference type="ARBA" id="ARBA00023004"/>
    </source>
</evidence>
<dbReference type="Gene3D" id="1.10.490.10">
    <property type="entry name" value="Globins"/>
    <property type="match status" value="1"/>
</dbReference>
<sequence>MQISNDKRSHYERIGGEAKVRELVQRFYHLMDELPEAYGIRKMHQPSLKGAEDKLFMFLSGWMGGPPLFVEKFGHPALRMRHMPFSIGKTERDQWLLCMGQALDEVVEEEALRNELKAAFIKVADFMRNQSEPD</sequence>
<dbReference type="SUPFAM" id="SSF46458">
    <property type="entry name" value="Globin-like"/>
    <property type="match status" value="1"/>
</dbReference>
<keyword evidence="1" id="KW-0813">Transport</keyword>
<comment type="caution">
    <text evidence="6">The sequence shown here is derived from an EMBL/GenBank/DDBJ whole genome shotgun (WGS) entry which is preliminary data.</text>
</comment>
<evidence type="ECO:0000256" key="3">
    <source>
        <dbReference type="ARBA" id="ARBA00022723"/>
    </source>
</evidence>
<evidence type="ECO:0000256" key="5">
    <source>
        <dbReference type="ARBA" id="ARBA00034496"/>
    </source>
</evidence>
<keyword evidence="2" id="KW-0349">Heme</keyword>